<keyword evidence="1" id="KW-1133">Transmembrane helix</keyword>
<keyword evidence="1" id="KW-0472">Membrane</keyword>
<dbReference type="KEGG" id="ttu:TERTU_3654"/>
<evidence type="ECO:0000256" key="1">
    <source>
        <dbReference type="SAM" id="Phobius"/>
    </source>
</evidence>
<name>C5BS42_TERTT</name>
<accession>C5BS42</accession>
<evidence type="ECO:0000313" key="3">
    <source>
        <dbReference type="Proteomes" id="UP000009080"/>
    </source>
</evidence>
<dbReference type="HOGENOM" id="CLU_2902782_0_0_6"/>
<dbReference type="AlphaFoldDB" id="C5BS42"/>
<organism evidence="2 3">
    <name type="scientific">Teredinibacter turnerae (strain ATCC 39867 / T7901)</name>
    <dbReference type="NCBI Taxonomy" id="377629"/>
    <lineage>
        <taxon>Bacteria</taxon>
        <taxon>Pseudomonadati</taxon>
        <taxon>Pseudomonadota</taxon>
        <taxon>Gammaproteobacteria</taxon>
        <taxon>Cellvibrionales</taxon>
        <taxon>Cellvibrionaceae</taxon>
        <taxon>Teredinibacter</taxon>
    </lineage>
</organism>
<dbReference type="EMBL" id="CP001614">
    <property type="protein sequence ID" value="ACR14272.1"/>
    <property type="molecule type" value="Genomic_DNA"/>
</dbReference>
<reference evidence="2 3" key="1">
    <citation type="journal article" date="2009" name="PLoS ONE">
        <title>The complete genome of Teredinibacter turnerae T7901: an intracellular endosymbiont of marine wood-boring bivalves (shipworms).</title>
        <authorList>
            <person name="Yang J.C."/>
            <person name="Madupu R."/>
            <person name="Durkin A.S."/>
            <person name="Ekborg N.A."/>
            <person name="Pedamallu C.S."/>
            <person name="Hostetler J.B."/>
            <person name="Radune D."/>
            <person name="Toms B.S."/>
            <person name="Henrissat B."/>
            <person name="Coutinho P.M."/>
            <person name="Schwarz S."/>
            <person name="Field L."/>
            <person name="Trindade-Silva A.E."/>
            <person name="Soares C.A.G."/>
            <person name="Elshahawi S."/>
            <person name="Hanora A."/>
            <person name="Schmidt E.W."/>
            <person name="Haygood M.G."/>
            <person name="Posfai J."/>
            <person name="Benner J."/>
            <person name="Madinger C."/>
            <person name="Nove J."/>
            <person name="Anton B."/>
            <person name="Chaudhary K."/>
            <person name="Foster J."/>
            <person name="Holman A."/>
            <person name="Kumar S."/>
            <person name="Lessard P.A."/>
            <person name="Luyten Y.A."/>
            <person name="Slatko B."/>
            <person name="Wood N."/>
            <person name="Wu B."/>
            <person name="Teplitski M."/>
            <person name="Mougous J.D."/>
            <person name="Ward N."/>
            <person name="Eisen J.A."/>
            <person name="Badger J.H."/>
            <person name="Distel D.L."/>
        </authorList>
    </citation>
    <scope>NUCLEOTIDE SEQUENCE [LARGE SCALE GENOMIC DNA]</scope>
    <source>
        <strain evidence="3">ATCC 39867 / T7901</strain>
    </source>
</reference>
<feature type="transmembrane region" description="Helical" evidence="1">
    <location>
        <begin position="7"/>
        <end position="26"/>
    </location>
</feature>
<keyword evidence="3" id="KW-1185">Reference proteome</keyword>
<keyword evidence="1" id="KW-0812">Transmembrane</keyword>
<evidence type="ECO:0000313" key="2">
    <source>
        <dbReference type="EMBL" id="ACR14272.1"/>
    </source>
</evidence>
<proteinExistence type="predicted"/>
<dbReference type="STRING" id="377629.TERTU_3654"/>
<protein>
    <submittedName>
        <fullName evidence="2">Uncharacterized protein</fullName>
    </submittedName>
</protein>
<dbReference type="Proteomes" id="UP000009080">
    <property type="component" value="Chromosome"/>
</dbReference>
<gene>
    <name evidence="2" type="ordered locus">TERTU_3654</name>
</gene>
<sequence length="62" mass="6759">MVKIIHLFVVAIPAAIITWFTLFGFFDVDLGPVNTNFGKICDYGKYKIAVQNNRTPAAVAAG</sequence>